<dbReference type="PANTHER" id="PTHR12526">
    <property type="entry name" value="GLYCOSYLTRANSFERASE"/>
    <property type="match status" value="1"/>
</dbReference>
<proteinExistence type="predicted"/>
<evidence type="ECO:0000313" key="2">
    <source>
        <dbReference type="EMBL" id="PKT79944.1"/>
    </source>
</evidence>
<accession>A0A2N3PHK9</accession>
<sequence length="387" mass="43191">MKQRVNILLYSLGAGGAERITSLLLEALQKECELKLILLEDVCNYTIPKAIPTIILGSNSAKESGIQKLIKIPFLALKYKKLLKNCDVSLSLMTRPNYINILAGFFCGVKKPKILISERSHPSLQYGYKNLSSKINRFLIKALYNKADKISANSPQNLQDLIQNFCVNPSKATLLLNFFNLEKIITQSKENSPLSQKILKQKAQGKFIFVSIGRLDSGKNHRLLIDAMQNFKDKATLFILGSGELEATLKAQILELNLESSVFLLGRTPNPYAPLSLADCFLFGSNHEGFPNVLVEALALKIPVISTDCAPREILEPKGEFLDSNLQCEIAKGGILIPLNAKNALCFAMDFMLKTPNFFDKSTLFAQAQLFSQEIQIPNYKKWILES</sequence>
<dbReference type="RefSeq" id="WP_006802952.1">
    <property type="nucleotide sequence ID" value="NZ_CABKOI010000019.1"/>
</dbReference>
<dbReference type="Pfam" id="PF00534">
    <property type="entry name" value="Glycos_transf_1"/>
    <property type="match status" value="1"/>
</dbReference>
<gene>
    <name evidence="2" type="ORF">BCM31_08170</name>
</gene>
<dbReference type="PANTHER" id="PTHR12526:SF630">
    <property type="entry name" value="GLYCOSYLTRANSFERASE"/>
    <property type="match status" value="1"/>
</dbReference>
<dbReference type="InterPro" id="IPR001296">
    <property type="entry name" value="Glyco_trans_1"/>
</dbReference>
<dbReference type="GeneID" id="97290638"/>
<dbReference type="Gene3D" id="3.40.50.2000">
    <property type="entry name" value="Glycogen Phosphorylase B"/>
    <property type="match status" value="2"/>
</dbReference>
<dbReference type="SUPFAM" id="SSF53756">
    <property type="entry name" value="UDP-Glycosyltransferase/glycogen phosphorylase"/>
    <property type="match status" value="1"/>
</dbReference>
<dbReference type="STRING" id="556267.HWAG_01256"/>
<keyword evidence="2" id="KW-0808">Transferase</keyword>
<dbReference type="Proteomes" id="UP000233350">
    <property type="component" value="Unassembled WGS sequence"/>
</dbReference>
<dbReference type="AlphaFoldDB" id="A0A2N3PHK9"/>
<keyword evidence="3" id="KW-1185">Reference proteome</keyword>
<protein>
    <submittedName>
        <fullName evidence="2">Glycosyl transferase</fullName>
    </submittedName>
</protein>
<organism evidence="2 3">
    <name type="scientific">Helicobacter winghamensis</name>
    <dbReference type="NCBI Taxonomy" id="157268"/>
    <lineage>
        <taxon>Bacteria</taxon>
        <taxon>Pseudomonadati</taxon>
        <taxon>Campylobacterota</taxon>
        <taxon>Epsilonproteobacteria</taxon>
        <taxon>Campylobacterales</taxon>
        <taxon>Helicobacteraceae</taxon>
        <taxon>Helicobacter</taxon>
    </lineage>
</organism>
<dbReference type="GO" id="GO:0016757">
    <property type="term" value="F:glycosyltransferase activity"/>
    <property type="evidence" value="ECO:0007669"/>
    <property type="project" value="InterPro"/>
</dbReference>
<feature type="domain" description="Glycosyl transferase family 1" evidence="1">
    <location>
        <begin position="201"/>
        <end position="311"/>
    </location>
</feature>
<evidence type="ECO:0000313" key="3">
    <source>
        <dbReference type="Proteomes" id="UP000233350"/>
    </source>
</evidence>
<name>A0A2N3PHK9_9HELI</name>
<dbReference type="EMBL" id="MBPK01000045">
    <property type="protein sequence ID" value="PKT79944.1"/>
    <property type="molecule type" value="Genomic_DNA"/>
</dbReference>
<dbReference type="CDD" id="cd03811">
    <property type="entry name" value="GT4_GT28_WabH-like"/>
    <property type="match status" value="1"/>
</dbReference>
<comment type="caution">
    <text evidence="2">The sequence shown here is derived from an EMBL/GenBank/DDBJ whole genome shotgun (WGS) entry which is preliminary data.</text>
</comment>
<evidence type="ECO:0000259" key="1">
    <source>
        <dbReference type="Pfam" id="PF00534"/>
    </source>
</evidence>
<reference evidence="2 3" key="1">
    <citation type="submission" date="2016-07" db="EMBL/GenBank/DDBJ databases">
        <title>Detection of Helicobacter winghamensis from caecal content of red fox (Vulpes vulpes).</title>
        <authorList>
            <person name="Zanoni R.G."/>
            <person name="Florio D."/>
            <person name="Caffara M."/>
            <person name="Renzi M."/>
            <person name="Parisi A."/>
            <person name="Pasquali F."/>
            <person name="Manfreda G."/>
        </authorList>
    </citation>
    <scope>NUCLEOTIDE SEQUENCE [LARGE SCALE GENOMIC DNA]</scope>
    <source>
        <strain evidence="2 3">295_13</strain>
    </source>
</reference>
<dbReference type="OrthoDB" id="1522162at2"/>